<comment type="similarity">
    <text evidence="1">Belongs to the MLP family.</text>
</comment>
<evidence type="ECO:0000259" key="2">
    <source>
        <dbReference type="SMART" id="SM01037"/>
    </source>
</evidence>
<keyword evidence="4" id="KW-1185">Reference proteome</keyword>
<proteinExistence type="inferred from homology"/>
<dbReference type="Gene3D" id="3.30.530.20">
    <property type="match status" value="1"/>
</dbReference>
<evidence type="ECO:0000256" key="1">
    <source>
        <dbReference type="ARBA" id="ARBA00038242"/>
    </source>
</evidence>
<dbReference type="InterPro" id="IPR023393">
    <property type="entry name" value="START-like_dom_sf"/>
</dbReference>
<dbReference type="HOGENOM" id="CLU_081988_1_1_1"/>
<dbReference type="KEGG" id="pper:18793840"/>
<reference evidence="3 4" key="1">
    <citation type="journal article" date="2013" name="Nat. Genet.">
        <title>The high-quality draft genome of peach (Prunus persica) identifies unique patterns of genetic diversity, domestication and genome evolution.</title>
        <authorList>
            <consortium name="International Peach Genome Initiative"/>
            <person name="Verde I."/>
            <person name="Abbott A.G."/>
            <person name="Scalabrin S."/>
            <person name="Jung S."/>
            <person name="Shu S."/>
            <person name="Marroni F."/>
            <person name="Zhebentyayeva T."/>
            <person name="Dettori M.T."/>
            <person name="Grimwood J."/>
            <person name="Cattonaro F."/>
            <person name="Zuccolo A."/>
            <person name="Rossini L."/>
            <person name="Jenkins J."/>
            <person name="Vendramin E."/>
            <person name="Meisel L.A."/>
            <person name="Decroocq V."/>
            <person name="Sosinski B."/>
            <person name="Prochnik S."/>
            <person name="Mitros T."/>
            <person name="Policriti A."/>
            <person name="Cipriani G."/>
            <person name="Dondini L."/>
            <person name="Ficklin S."/>
            <person name="Goodstein D.M."/>
            <person name="Xuan P."/>
            <person name="Del Fabbro C."/>
            <person name="Aramini V."/>
            <person name="Copetti D."/>
            <person name="Gonzalez S."/>
            <person name="Horner D.S."/>
            <person name="Falchi R."/>
            <person name="Lucas S."/>
            <person name="Mica E."/>
            <person name="Maldonado J."/>
            <person name="Lazzari B."/>
            <person name="Bielenberg D."/>
            <person name="Pirona R."/>
            <person name="Miculan M."/>
            <person name="Barakat A."/>
            <person name="Testolin R."/>
            <person name="Stella A."/>
            <person name="Tartarini S."/>
            <person name="Tonutti P."/>
            <person name="Arus P."/>
            <person name="Orellana A."/>
            <person name="Wells C."/>
            <person name="Main D."/>
            <person name="Vizzotto G."/>
            <person name="Silva H."/>
            <person name="Salamini F."/>
            <person name="Schmutz J."/>
            <person name="Morgante M."/>
            <person name="Rokhsar D.S."/>
        </authorList>
    </citation>
    <scope>NUCLEOTIDE SEQUENCE [LARGE SCALE GENOMIC DNA]</scope>
    <source>
        <strain evidence="4">cv. Nemared</strain>
    </source>
</reference>
<dbReference type="EMBL" id="CM007651">
    <property type="protein sequence ID" value="ONI31746.1"/>
    <property type="molecule type" value="Genomic_DNA"/>
</dbReference>
<dbReference type="PANTHER" id="PTHR31338">
    <property type="entry name" value="POLYKETIDE CYCLASE/DEHYDRASE AND LIPID TRANSPORT SUPERFAMILY PROTEIN"/>
    <property type="match status" value="1"/>
</dbReference>
<dbReference type="SMR" id="M5XNT3"/>
<dbReference type="SMART" id="SM01037">
    <property type="entry name" value="Bet_v_1"/>
    <property type="match status" value="1"/>
</dbReference>
<dbReference type="CDD" id="cd07816">
    <property type="entry name" value="Bet_v1-like"/>
    <property type="match status" value="1"/>
</dbReference>
<feature type="domain" description="Bet v I/Major latex protein" evidence="2">
    <location>
        <begin position="14"/>
        <end position="161"/>
    </location>
</feature>
<dbReference type="Gramene" id="ONI31746">
    <property type="protein sequence ID" value="ONI31746"/>
    <property type="gene ID" value="PRUPE_1G328200"/>
</dbReference>
<gene>
    <name evidence="3" type="ORF">PRUPE_1G328200</name>
</gene>
<protein>
    <recommendedName>
        <fullName evidence="2">Bet v I/Major latex protein domain-containing protein</fullName>
    </recommendedName>
</protein>
<dbReference type="eggNOG" id="ENOG502S2N8">
    <property type="taxonomic scope" value="Eukaryota"/>
</dbReference>
<dbReference type="OMA" id="PRYRNEN"/>
<sequence>MALSGGGNNNSYKLETVEAEVEIKSNADKLYKVFSNQHHAFPKASSDHVHDVVVHEGDWETSGSIKLWTYTADGNVEIFKEKVEIDEANKWVSFTALEGHVLEQYRSYKIIFQVTPKSGGGGLVKITIHYGKLNDNDPPPHKYLRFAINVVHDMDAHLLKE</sequence>
<accession>M5XNT3</accession>
<organism evidence="3 4">
    <name type="scientific">Prunus persica</name>
    <name type="common">Peach</name>
    <name type="synonym">Amygdalus persica</name>
    <dbReference type="NCBI Taxonomy" id="3760"/>
    <lineage>
        <taxon>Eukaryota</taxon>
        <taxon>Viridiplantae</taxon>
        <taxon>Streptophyta</taxon>
        <taxon>Embryophyta</taxon>
        <taxon>Tracheophyta</taxon>
        <taxon>Spermatophyta</taxon>
        <taxon>Magnoliopsida</taxon>
        <taxon>eudicotyledons</taxon>
        <taxon>Gunneridae</taxon>
        <taxon>Pentapetalae</taxon>
        <taxon>rosids</taxon>
        <taxon>fabids</taxon>
        <taxon>Rosales</taxon>
        <taxon>Rosaceae</taxon>
        <taxon>Amygdaloideae</taxon>
        <taxon>Amygdaleae</taxon>
        <taxon>Prunus</taxon>
    </lineage>
</organism>
<dbReference type="STRING" id="3760.M5XNT3"/>
<dbReference type="GO" id="GO:0006952">
    <property type="term" value="P:defense response"/>
    <property type="evidence" value="ECO:0007669"/>
    <property type="project" value="InterPro"/>
</dbReference>
<name>M5XNT3_PRUPE</name>
<dbReference type="PANTHER" id="PTHR31338:SF16">
    <property type="entry name" value="POLYKETIDE CYCLASE_DEHYDRASE AND LIPID TRANSPORT SUPERFAMILY PROTEIN"/>
    <property type="match status" value="1"/>
</dbReference>
<evidence type="ECO:0000313" key="3">
    <source>
        <dbReference type="EMBL" id="ONI31746.1"/>
    </source>
</evidence>
<dbReference type="Pfam" id="PF00407">
    <property type="entry name" value="Bet_v_1"/>
    <property type="match status" value="1"/>
</dbReference>
<dbReference type="SUPFAM" id="SSF55961">
    <property type="entry name" value="Bet v1-like"/>
    <property type="match status" value="1"/>
</dbReference>
<dbReference type="InterPro" id="IPR052006">
    <property type="entry name" value="MLP-like"/>
</dbReference>
<dbReference type="Proteomes" id="UP000006882">
    <property type="component" value="Chromosome G1"/>
</dbReference>
<dbReference type="InterPro" id="IPR000916">
    <property type="entry name" value="Bet_v_I/MLP"/>
</dbReference>
<evidence type="ECO:0000313" key="4">
    <source>
        <dbReference type="Proteomes" id="UP000006882"/>
    </source>
</evidence>
<dbReference type="AlphaFoldDB" id="M5XNT3"/>
<dbReference type="OrthoDB" id="1072116at2759"/>